<gene>
    <name evidence="1" type="ORF">Pint_35145</name>
</gene>
<protein>
    <submittedName>
        <fullName evidence="1">Uncharacterized protein</fullName>
    </submittedName>
</protein>
<sequence>MSSRRKVQMSMWKEGDRRTSPRISGLNACKVEQMKRVKVGVRVGPSTNARLNGPASRTRARKKRKLRPLEDVAATCVSPIAQPVCFLFFYIYNTVTATISVNFHFPVHCCVSCSCWLCCTFAFGGFNSLKIPNQMAWTRIKSETTKIIRVIMLVWLLVSDKPLLLCDRGNQATYPDEPSGGPSAPWMPEKRILELILDILQRRDTHEIFAEPVDPEEVCNLLLVFILSSHEYPIPSFMPTKMELLVVIRWRIIMKSSKNLWILAPMRAKLHEGLYTSLEQFEHDVFLISGNAMHFNSSTTIYFRQARAIHELSKKVFHALKTDPKNFESEFSETRRRTVRRLQSEARTPIYSSSHKHTTNLRTNSTAVNDSSKVVSNSLSGSSNLKRSSRGNTWCSSAATPFSERDPEMLPGAKDGRRSSFSDADRRSTYNTCAPFLNEYDSVVSTIHDNSKALKHVSQQDIGYRESLMLFVRDLGPTAQMMAERKLHGLSTANFQISNSNCWFQTPKCQTPAAFASAQQRPTALDTTFSSSISQNLSAHLQGYGTFPGNNSHRTDLCDIDKRGKAYTGDRLGTDSPSLEVEPNNDWRKIPSAFGRIICTSSAINAIGVLGSDKAHKGENNGINLNSNSSMAARELNFSVKGLKDAGEKSTMIPDKNKLDNQAWSVDSNMEYSPSDMFKFNLLNNASSSSLSGPLQTTSMSTSCQTKASLSNLGSQCLRGDVGAIASRGQSHNELGSPGTSQAIESSQPLPLVSQFTFDLPYLKTRLDQINTSSRQDRLLQQCSGTGGSILEKMSYQRVDNHHQSSLDPKHTDLVLQL</sequence>
<comment type="caution">
    <text evidence="1">The sequence shown here is derived from an EMBL/GenBank/DDBJ whole genome shotgun (WGS) entry which is preliminary data.</text>
</comment>
<dbReference type="Proteomes" id="UP001163603">
    <property type="component" value="Chromosome 9"/>
</dbReference>
<reference evidence="2" key="1">
    <citation type="journal article" date="2023" name="G3 (Bethesda)">
        <title>Genome assembly and association tests identify interacting loci associated with vigor, precocity, and sex in interspecific pistachio rootstocks.</title>
        <authorList>
            <person name="Palmer W."/>
            <person name="Jacygrad E."/>
            <person name="Sagayaradj S."/>
            <person name="Cavanaugh K."/>
            <person name="Han R."/>
            <person name="Bertier L."/>
            <person name="Beede B."/>
            <person name="Kafkas S."/>
            <person name="Golino D."/>
            <person name="Preece J."/>
            <person name="Michelmore R."/>
        </authorList>
    </citation>
    <scope>NUCLEOTIDE SEQUENCE [LARGE SCALE GENOMIC DNA]</scope>
</reference>
<name>A0ACC0Y5L7_9ROSI</name>
<proteinExistence type="predicted"/>
<evidence type="ECO:0000313" key="2">
    <source>
        <dbReference type="Proteomes" id="UP001163603"/>
    </source>
</evidence>
<evidence type="ECO:0000313" key="1">
    <source>
        <dbReference type="EMBL" id="KAJ0028754.1"/>
    </source>
</evidence>
<accession>A0ACC0Y5L7</accession>
<keyword evidence="2" id="KW-1185">Reference proteome</keyword>
<organism evidence="1 2">
    <name type="scientific">Pistacia integerrima</name>
    <dbReference type="NCBI Taxonomy" id="434235"/>
    <lineage>
        <taxon>Eukaryota</taxon>
        <taxon>Viridiplantae</taxon>
        <taxon>Streptophyta</taxon>
        <taxon>Embryophyta</taxon>
        <taxon>Tracheophyta</taxon>
        <taxon>Spermatophyta</taxon>
        <taxon>Magnoliopsida</taxon>
        <taxon>eudicotyledons</taxon>
        <taxon>Gunneridae</taxon>
        <taxon>Pentapetalae</taxon>
        <taxon>rosids</taxon>
        <taxon>malvids</taxon>
        <taxon>Sapindales</taxon>
        <taxon>Anacardiaceae</taxon>
        <taxon>Pistacia</taxon>
    </lineage>
</organism>
<dbReference type="EMBL" id="CM047744">
    <property type="protein sequence ID" value="KAJ0028754.1"/>
    <property type="molecule type" value="Genomic_DNA"/>
</dbReference>